<evidence type="ECO:0000313" key="3">
    <source>
        <dbReference type="Proteomes" id="UP001335648"/>
    </source>
</evidence>
<comment type="caution">
    <text evidence="2">The sequence shown here is derived from an EMBL/GenBank/DDBJ whole genome shotgun (WGS) entry which is preliminary data.</text>
</comment>
<accession>A0AAN8B2U7</accession>
<dbReference type="AlphaFoldDB" id="A0AAN8B2U7"/>
<sequence length="95" mass="10339">MKVPQRTGKDSAHHYKPAAMSPPPPPDPLNPGAWPSDLISHCSFGKTVKAIIHREKTRETLDSFTLLATDFHNSCPPTITSDNPPAVHSTLNNTT</sequence>
<reference evidence="2 3" key="1">
    <citation type="journal article" date="2023" name="Mol. Biol. Evol.">
        <title>Genomics of Secondarily Temperate Adaptation in the Only Non-Antarctic Icefish.</title>
        <authorList>
            <person name="Rivera-Colon A.G."/>
            <person name="Rayamajhi N."/>
            <person name="Minhas B.F."/>
            <person name="Madrigal G."/>
            <person name="Bilyk K.T."/>
            <person name="Yoon V."/>
            <person name="Hune M."/>
            <person name="Gregory S."/>
            <person name="Cheng C.H.C."/>
            <person name="Catchen J.M."/>
        </authorList>
    </citation>
    <scope>NUCLEOTIDE SEQUENCE [LARGE SCALE GENOMIC DNA]</scope>
    <source>
        <strain evidence="2">JC2023a</strain>
    </source>
</reference>
<dbReference type="Proteomes" id="UP001335648">
    <property type="component" value="Unassembled WGS sequence"/>
</dbReference>
<evidence type="ECO:0000313" key="2">
    <source>
        <dbReference type="EMBL" id="KAK5876899.1"/>
    </source>
</evidence>
<keyword evidence="3" id="KW-1185">Reference proteome</keyword>
<dbReference type="EMBL" id="JAULUE010002067">
    <property type="protein sequence ID" value="KAK5876899.1"/>
    <property type="molecule type" value="Genomic_DNA"/>
</dbReference>
<evidence type="ECO:0000256" key="1">
    <source>
        <dbReference type="SAM" id="MobiDB-lite"/>
    </source>
</evidence>
<feature type="region of interest" description="Disordered" evidence="1">
    <location>
        <begin position="1"/>
        <end position="34"/>
    </location>
</feature>
<organism evidence="2 3">
    <name type="scientific">Champsocephalus esox</name>
    <name type="common">pike icefish</name>
    <dbReference type="NCBI Taxonomy" id="159716"/>
    <lineage>
        <taxon>Eukaryota</taxon>
        <taxon>Metazoa</taxon>
        <taxon>Chordata</taxon>
        <taxon>Craniata</taxon>
        <taxon>Vertebrata</taxon>
        <taxon>Euteleostomi</taxon>
        <taxon>Actinopterygii</taxon>
        <taxon>Neopterygii</taxon>
        <taxon>Teleostei</taxon>
        <taxon>Neoteleostei</taxon>
        <taxon>Acanthomorphata</taxon>
        <taxon>Eupercaria</taxon>
        <taxon>Perciformes</taxon>
        <taxon>Notothenioidei</taxon>
        <taxon>Channichthyidae</taxon>
        <taxon>Champsocephalus</taxon>
    </lineage>
</organism>
<proteinExistence type="predicted"/>
<name>A0AAN8B2U7_9TELE</name>
<feature type="compositionally biased region" description="Pro residues" evidence="1">
    <location>
        <begin position="20"/>
        <end position="29"/>
    </location>
</feature>
<protein>
    <submittedName>
        <fullName evidence="2">Uncharacterized protein</fullName>
    </submittedName>
</protein>
<gene>
    <name evidence="2" type="ORF">CesoFtcFv8_026203</name>
</gene>